<feature type="transmembrane region" description="Helical" evidence="5">
    <location>
        <begin position="98"/>
        <end position="116"/>
    </location>
</feature>
<evidence type="ECO:0000313" key="8">
    <source>
        <dbReference type="Proteomes" id="UP000185904"/>
    </source>
</evidence>
<evidence type="ECO:0000259" key="6">
    <source>
        <dbReference type="PROSITE" id="PS50850"/>
    </source>
</evidence>
<feature type="transmembrane region" description="Helical" evidence="5">
    <location>
        <begin position="128"/>
        <end position="150"/>
    </location>
</feature>
<evidence type="ECO:0000256" key="3">
    <source>
        <dbReference type="ARBA" id="ARBA00022989"/>
    </source>
</evidence>
<evidence type="ECO:0000256" key="4">
    <source>
        <dbReference type="ARBA" id="ARBA00023136"/>
    </source>
</evidence>
<dbReference type="Gene3D" id="1.20.1720.10">
    <property type="entry name" value="Multidrug resistance protein D"/>
    <property type="match status" value="1"/>
</dbReference>
<feature type="transmembrane region" description="Helical" evidence="5">
    <location>
        <begin position="396"/>
        <end position="419"/>
    </location>
</feature>
<accession>A0A178DFP1</accession>
<feature type="transmembrane region" description="Helical" evidence="5">
    <location>
        <begin position="162"/>
        <end position="182"/>
    </location>
</feature>
<feature type="transmembrane region" description="Helical" evidence="5">
    <location>
        <begin position="425"/>
        <end position="446"/>
    </location>
</feature>
<dbReference type="GO" id="GO:0022857">
    <property type="term" value="F:transmembrane transporter activity"/>
    <property type="evidence" value="ECO:0007669"/>
    <property type="project" value="InterPro"/>
</dbReference>
<comment type="caution">
    <text evidence="7">The sequence shown here is derived from an EMBL/GenBank/DDBJ whole genome shotgun (WGS) entry which is preliminary data.</text>
</comment>
<keyword evidence="4 5" id="KW-0472">Membrane</keyword>
<dbReference type="Gene3D" id="1.20.1250.20">
    <property type="entry name" value="MFS general substrate transporter like domains"/>
    <property type="match status" value="1"/>
</dbReference>
<reference evidence="7 8" key="1">
    <citation type="submission" date="2016-03" db="EMBL/GenBank/DDBJ databases">
        <title>The draft genome sequence of Fonsecaea nubica causative agent of cutaneous subcutaneous infection in human host.</title>
        <authorList>
            <person name="Costa F."/>
            <person name="Sybren D.H."/>
            <person name="Raittz R.T."/>
            <person name="Weiss V.A."/>
            <person name="Leao A.C."/>
            <person name="Gomes R."/>
            <person name="De Souza E.M."/>
            <person name="Pedrosa F.O."/>
            <person name="Steffens M.B."/>
            <person name="Bombassaro A."/>
            <person name="Tadra-Sfeir M.Z."/>
            <person name="Moreno L.F."/>
            <person name="Najafzadeh M.J."/>
            <person name="Felipe M.S."/>
            <person name="Teixeira M."/>
            <person name="Sun J."/>
            <person name="Xi L."/>
            <person name="Castro M.A."/>
            <person name="Vicente V.A."/>
        </authorList>
    </citation>
    <scope>NUCLEOTIDE SEQUENCE [LARGE SCALE GENOMIC DNA]</scope>
    <source>
        <strain evidence="7 8">CBS 269.64</strain>
    </source>
</reference>
<feature type="transmembrane region" description="Helical" evidence="5">
    <location>
        <begin position="66"/>
        <end position="86"/>
    </location>
</feature>
<dbReference type="PANTHER" id="PTHR23502:SF151">
    <property type="entry name" value="MAJOR FACILITATOR SUPERFAMILY (MFS) PROFILE DOMAIN-CONTAINING PROTEIN"/>
    <property type="match status" value="1"/>
</dbReference>
<dbReference type="PRINTS" id="PR01036">
    <property type="entry name" value="TCRTETB"/>
</dbReference>
<evidence type="ECO:0000313" key="7">
    <source>
        <dbReference type="EMBL" id="OAL40031.1"/>
    </source>
</evidence>
<gene>
    <name evidence="7" type="ORF">AYO20_00449</name>
</gene>
<keyword evidence="3 5" id="KW-1133">Transmembrane helix</keyword>
<sequence length="476" mass="52091">MEQRNGEDGSKPVVETAPVPYTVFWPIQKRLLIALLGFGTITSPLTATIYFPLLPLLREHFHTTTQAINLTLTIYIIFQAISPAVFGPLSDNMGRRPAYLFTLSLYMAANLGLALNRNHYGVLLGLRAIQSLGASAAYAISFGVVADVCVPSERGRMLGPVSMALNLGACIGPVVGGWVAYSSGSFEWIFWVLVIVGGLLLFFVGTFLPETARSLVGDGAQRPSLPLWEWTWLRMIQRLTPIDLLRRSTKRGRESLRGRPDEDPGSPSYPKLVSRLRIGLTYLPRGVGIIVGGYCIGRVMDFNYKATARQINWSIDSVSGDDLGEFPIERARVRGSGWLLLVSTAGLVGYGWAVHYHVHVSVLLILQFMQGFWGTCFYTVYNTLLVDVFPQSPSTAAAAASITRCAMAAAGVAVLQPLLDAAGRGWYFTVLGLWSGSFGGVALWCIKKKGRGWRKRRLDRTRVAESSPVVVGEISN</sequence>
<protein>
    <recommendedName>
        <fullName evidence="6">Major facilitator superfamily (MFS) profile domain-containing protein</fullName>
    </recommendedName>
</protein>
<evidence type="ECO:0000256" key="5">
    <source>
        <dbReference type="SAM" id="Phobius"/>
    </source>
</evidence>
<dbReference type="OrthoDB" id="3936150at2759"/>
<name>A0A178DFP1_9EURO</name>
<organism evidence="7 8">
    <name type="scientific">Fonsecaea nubica</name>
    <dbReference type="NCBI Taxonomy" id="856822"/>
    <lineage>
        <taxon>Eukaryota</taxon>
        <taxon>Fungi</taxon>
        <taxon>Dikarya</taxon>
        <taxon>Ascomycota</taxon>
        <taxon>Pezizomycotina</taxon>
        <taxon>Eurotiomycetes</taxon>
        <taxon>Chaetothyriomycetidae</taxon>
        <taxon>Chaetothyriales</taxon>
        <taxon>Herpotrichiellaceae</taxon>
        <taxon>Fonsecaea</taxon>
    </lineage>
</organism>
<dbReference type="RefSeq" id="XP_022505043.1">
    <property type="nucleotide sequence ID" value="XM_022638760.1"/>
</dbReference>
<dbReference type="GO" id="GO:0005886">
    <property type="term" value="C:plasma membrane"/>
    <property type="evidence" value="ECO:0007669"/>
    <property type="project" value="TreeGrafter"/>
</dbReference>
<feature type="transmembrane region" description="Helical" evidence="5">
    <location>
        <begin position="364"/>
        <end position="384"/>
    </location>
</feature>
<feature type="transmembrane region" description="Helical" evidence="5">
    <location>
        <begin position="31"/>
        <end position="54"/>
    </location>
</feature>
<dbReference type="GeneID" id="34583876"/>
<keyword evidence="8" id="KW-1185">Reference proteome</keyword>
<dbReference type="InterPro" id="IPR020846">
    <property type="entry name" value="MFS_dom"/>
</dbReference>
<dbReference type="InterPro" id="IPR036259">
    <property type="entry name" value="MFS_trans_sf"/>
</dbReference>
<feature type="transmembrane region" description="Helical" evidence="5">
    <location>
        <begin position="188"/>
        <end position="208"/>
    </location>
</feature>
<dbReference type="PANTHER" id="PTHR23502">
    <property type="entry name" value="MAJOR FACILITATOR SUPERFAMILY"/>
    <property type="match status" value="1"/>
</dbReference>
<feature type="transmembrane region" description="Helical" evidence="5">
    <location>
        <begin position="338"/>
        <end position="358"/>
    </location>
</feature>
<dbReference type="Pfam" id="PF07690">
    <property type="entry name" value="MFS_1"/>
    <property type="match status" value="1"/>
</dbReference>
<proteinExistence type="predicted"/>
<comment type="subcellular location">
    <subcellularLocation>
        <location evidence="1">Membrane</location>
        <topology evidence="1">Multi-pass membrane protein</topology>
    </subcellularLocation>
</comment>
<dbReference type="AlphaFoldDB" id="A0A178DFP1"/>
<keyword evidence="2 5" id="KW-0812">Transmembrane</keyword>
<feature type="domain" description="Major facilitator superfamily (MFS) profile" evidence="6">
    <location>
        <begin position="32"/>
        <end position="476"/>
    </location>
</feature>
<dbReference type="SUPFAM" id="SSF103473">
    <property type="entry name" value="MFS general substrate transporter"/>
    <property type="match status" value="1"/>
</dbReference>
<dbReference type="EMBL" id="LVCJ01000002">
    <property type="protein sequence ID" value="OAL40031.1"/>
    <property type="molecule type" value="Genomic_DNA"/>
</dbReference>
<dbReference type="InterPro" id="IPR011701">
    <property type="entry name" value="MFS"/>
</dbReference>
<dbReference type="Proteomes" id="UP000185904">
    <property type="component" value="Unassembled WGS sequence"/>
</dbReference>
<evidence type="ECO:0000256" key="2">
    <source>
        <dbReference type="ARBA" id="ARBA00022692"/>
    </source>
</evidence>
<dbReference type="PROSITE" id="PS50850">
    <property type="entry name" value="MFS"/>
    <property type="match status" value="1"/>
</dbReference>
<evidence type="ECO:0000256" key="1">
    <source>
        <dbReference type="ARBA" id="ARBA00004141"/>
    </source>
</evidence>